<dbReference type="OrthoDB" id="9181380at2"/>
<gene>
    <name evidence="1" type="ORF">SAMN05421779_103541</name>
</gene>
<dbReference type="AlphaFoldDB" id="A0A1N7LTB2"/>
<organism evidence="1 2">
    <name type="scientific">Insolitispirillum peregrinum</name>
    <dbReference type="NCBI Taxonomy" id="80876"/>
    <lineage>
        <taxon>Bacteria</taxon>
        <taxon>Pseudomonadati</taxon>
        <taxon>Pseudomonadota</taxon>
        <taxon>Alphaproteobacteria</taxon>
        <taxon>Rhodospirillales</taxon>
        <taxon>Novispirillaceae</taxon>
        <taxon>Insolitispirillum</taxon>
    </lineage>
</organism>
<proteinExistence type="predicted"/>
<dbReference type="STRING" id="80876.SAMN05421779_103541"/>
<sequence>MVEVDDVTWLLGLMDWFDPIRDGRENGYDYDGDLLLPARTALELIRDRLTVDQVAVLTVWDQWMMDHPVQFNQFFAAEHHRLKAEDRQEACRGYVWDDDGEPPPVPKDHWWWFPLPTNTKPRQ</sequence>
<dbReference type="Proteomes" id="UP000185678">
    <property type="component" value="Unassembled WGS sequence"/>
</dbReference>
<accession>A0A1N7LTB2</accession>
<dbReference type="EMBL" id="FTOA01000003">
    <property type="protein sequence ID" value="SIS77012.1"/>
    <property type="molecule type" value="Genomic_DNA"/>
</dbReference>
<reference evidence="1 2" key="1">
    <citation type="submission" date="2017-01" db="EMBL/GenBank/DDBJ databases">
        <authorList>
            <person name="Mah S.A."/>
            <person name="Swanson W.J."/>
            <person name="Moy G.W."/>
            <person name="Vacquier V.D."/>
        </authorList>
    </citation>
    <scope>NUCLEOTIDE SEQUENCE [LARGE SCALE GENOMIC DNA]</scope>
    <source>
        <strain evidence="1 2">DSM 11589</strain>
    </source>
</reference>
<evidence type="ECO:0000313" key="2">
    <source>
        <dbReference type="Proteomes" id="UP000185678"/>
    </source>
</evidence>
<protein>
    <submittedName>
        <fullName evidence="1">Uncharacterized protein</fullName>
    </submittedName>
</protein>
<name>A0A1N7LTB2_9PROT</name>
<evidence type="ECO:0000313" key="1">
    <source>
        <dbReference type="EMBL" id="SIS77012.1"/>
    </source>
</evidence>
<dbReference type="RefSeq" id="WP_076400284.1">
    <property type="nucleotide sequence ID" value="NZ_FTOA01000003.1"/>
</dbReference>
<keyword evidence="2" id="KW-1185">Reference proteome</keyword>